<dbReference type="EMBL" id="JAPFQN010000004">
    <property type="protein sequence ID" value="MCX2743731.1"/>
    <property type="molecule type" value="Genomic_DNA"/>
</dbReference>
<accession>A0ABT3RQ21</accession>
<comment type="caution">
    <text evidence="1">The sequence shown here is derived from an EMBL/GenBank/DDBJ whole genome shotgun (WGS) entry which is preliminary data.</text>
</comment>
<dbReference type="RefSeq" id="WP_266056135.1">
    <property type="nucleotide sequence ID" value="NZ_JAPFQN010000004.1"/>
</dbReference>
<organism evidence="1 2">
    <name type="scientific">Mangrovivirga halotolerans</name>
    <dbReference type="NCBI Taxonomy" id="2993936"/>
    <lineage>
        <taxon>Bacteria</taxon>
        <taxon>Pseudomonadati</taxon>
        <taxon>Bacteroidota</taxon>
        <taxon>Cytophagia</taxon>
        <taxon>Cytophagales</taxon>
        <taxon>Mangrovivirgaceae</taxon>
        <taxon>Mangrovivirga</taxon>
    </lineage>
</organism>
<sequence length="186" mass="21682">MLSSFKNYKAYEDNQLGDKTEGHSMNIVNGANDKMIGTYTMVGQNEFCFCTSTILDDELKKTFKRDSVFRIIDPLNFMIEITRSLPRVQSVLFGNCLYVNEKIISTKIPKNLDIEELKDDKETDKISFQKMIQAAGPSLTRHRFFLKHTDYQPQSEYRMLWSTDRKVEDGLVIHCPEARQFCEEIK</sequence>
<dbReference type="Proteomes" id="UP001209885">
    <property type="component" value="Unassembled WGS sequence"/>
</dbReference>
<evidence type="ECO:0000313" key="1">
    <source>
        <dbReference type="EMBL" id="MCX2743731.1"/>
    </source>
</evidence>
<reference evidence="1 2" key="1">
    <citation type="submission" date="2022-11" db="EMBL/GenBank/DDBJ databases">
        <title>The characterization of three novel Bacteroidetes species and genomic analysis of their roles in tidal elemental geochemical cycles.</title>
        <authorList>
            <person name="Ma K."/>
        </authorList>
    </citation>
    <scope>NUCLEOTIDE SEQUENCE [LARGE SCALE GENOMIC DNA]</scope>
    <source>
        <strain evidence="1 2">M17</strain>
    </source>
</reference>
<name>A0ABT3RQ21_9BACT</name>
<keyword evidence="2" id="KW-1185">Reference proteome</keyword>
<protein>
    <submittedName>
        <fullName evidence="1">Uncharacterized protein</fullName>
    </submittedName>
</protein>
<evidence type="ECO:0000313" key="2">
    <source>
        <dbReference type="Proteomes" id="UP001209885"/>
    </source>
</evidence>
<gene>
    <name evidence="1" type="ORF">OO013_07640</name>
</gene>
<proteinExistence type="predicted"/>